<evidence type="ECO:0000256" key="1">
    <source>
        <dbReference type="SAM" id="MobiDB-lite"/>
    </source>
</evidence>
<dbReference type="OrthoDB" id="8907867at2759"/>
<keyword evidence="4" id="KW-1185">Reference proteome</keyword>
<feature type="compositionally biased region" description="Polar residues" evidence="1">
    <location>
        <begin position="221"/>
        <end position="231"/>
    </location>
</feature>
<evidence type="ECO:0008006" key="5">
    <source>
        <dbReference type="Google" id="ProtNLM"/>
    </source>
</evidence>
<accession>A0A437D4L6</accession>
<organism evidence="3 4">
    <name type="scientific">Oryzias javanicus</name>
    <name type="common">Javanese ricefish</name>
    <name type="synonym">Aplocheilus javanicus</name>
    <dbReference type="NCBI Taxonomy" id="123683"/>
    <lineage>
        <taxon>Eukaryota</taxon>
        <taxon>Metazoa</taxon>
        <taxon>Chordata</taxon>
        <taxon>Craniata</taxon>
        <taxon>Vertebrata</taxon>
        <taxon>Euteleostomi</taxon>
        <taxon>Actinopterygii</taxon>
        <taxon>Neopterygii</taxon>
        <taxon>Teleostei</taxon>
        <taxon>Neoteleostei</taxon>
        <taxon>Acanthomorphata</taxon>
        <taxon>Ovalentaria</taxon>
        <taxon>Atherinomorphae</taxon>
        <taxon>Beloniformes</taxon>
        <taxon>Adrianichthyidae</taxon>
        <taxon>Oryziinae</taxon>
        <taxon>Oryzias</taxon>
    </lineage>
</organism>
<evidence type="ECO:0000313" key="4">
    <source>
        <dbReference type="Proteomes" id="UP000283210"/>
    </source>
</evidence>
<gene>
    <name evidence="3" type="ORF">OJAV_G00083930</name>
</gene>
<dbReference type="EMBL" id="CM012444">
    <property type="protein sequence ID" value="RVE70080.1"/>
    <property type="molecule type" value="Genomic_DNA"/>
</dbReference>
<name>A0A437D4L6_ORYJA</name>
<protein>
    <recommendedName>
        <fullName evidence="5">Linker for activation of T-cells family member 1</fullName>
    </recommendedName>
</protein>
<feature type="compositionally biased region" description="Polar residues" evidence="1">
    <location>
        <begin position="98"/>
        <end position="107"/>
    </location>
</feature>
<feature type="signal peptide" evidence="2">
    <location>
        <begin position="1"/>
        <end position="28"/>
    </location>
</feature>
<evidence type="ECO:0000256" key="2">
    <source>
        <dbReference type="SAM" id="SignalP"/>
    </source>
</evidence>
<dbReference type="Proteomes" id="UP000283210">
    <property type="component" value="Chromosome 8"/>
</dbReference>
<dbReference type="AlphaFoldDB" id="A0A437D4L6"/>
<proteinExistence type="predicted"/>
<reference evidence="3 4" key="1">
    <citation type="submission" date="2018-11" db="EMBL/GenBank/DDBJ databases">
        <authorList>
            <person name="Lopez-Roques C."/>
            <person name="Donnadieu C."/>
            <person name="Bouchez O."/>
            <person name="Klopp C."/>
            <person name="Cabau C."/>
            <person name="Zahm M."/>
        </authorList>
    </citation>
    <scope>NUCLEOTIDE SEQUENCE [LARGE SCALE GENOMIC DNA]</scope>
    <source>
        <strain evidence="3">RS831</strain>
        <tissue evidence="3">Whole body</tissue>
    </source>
</reference>
<feature type="compositionally biased region" description="Acidic residues" evidence="1">
    <location>
        <begin position="209"/>
        <end position="220"/>
    </location>
</feature>
<reference evidence="3 4" key="2">
    <citation type="submission" date="2019-01" db="EMBL/GenBank/DDBJ databases">
        <title>A chromosome length genome reference of the Java medaka (oryzias javanicus).</title>
        <authorList>
            <person name="Herpin A."/>
            <person name="Takehana Y."/>
            <person name="Naruse K."/>
            <person name="Ansai S."/>
            <person name="Kawaguchi M."/>
        </authorList>
    </citation>
    <scope>NUCLEOTIDE SEQUENCE [LARGE SCALE GENOMIC DNA]</scope>
    <source>
        <strain evidence="3">RS831</strain>
        <tissue evidence="3">Whole body</tissue>
    </source>
</reference>
<feature type="chain" id="PRO_5019173884" description="Linker for activation of T-cells family member 1" evidence="2">
    <location>
        <begin position="29"/>
        <end position="231"/>
    </location>
</feature>
<sequence>MEVSWLLLLVSVAVLAAIFLLLVVCVDCSNQGPMAHISQRAPSEDDMSNPRFIVIHPGSTLPVLDGNAAHTLSVPVSPYPTAAEPGSWRPTTPTETESNPSYENSGTPPARPESDGNETGYILVLPESDPEKSCASMANSDEQDSSSSSSSDNLHEYVNVGKSSTPLIISKGLGSASFYQPIDNDKLKEANKPRLLLQDRPLSRRPSYSDDDDDDDDDDSNYVNQPPINHS</sequence>
<feature type="region of interest" description="Disordered" evidence="1">
    <location>
        <begin position="75"/>
        <end position="155"/>
    </location>
</feature>
<evidence type="ECO:0000313" key="3">
    <source>
        <dbReference type="EMBL" id="RVE70080.1"/>
    </source>
</evidence>
<feature type="region of interest" description="Disordered" evidence="1">
    <location>
        <begin position="184"/>
        <end position="231"/>
    </location>
</feature>
<keyword evidence="2" id="KW-0732">Signal</keyword>